<dbReference type="PANTHER" id="PTHR30483">
    <property type="entry name" value="LEUCINE-SPECIFIC-BINDING PROTEIN"/>
    <property type="match status" value="1"/>
</dbReference>
<dbReference type="PANTHER" id="PTHR30483:SF6">
    <property type="entry name" value="PERIPLASMIC BINDING PROTEIN OF ABC TRANSPORTER FOR NATURAL AMINO ACIDS"/>
    <property type="match status" value="1"/>
</dbReference>
<sequence>MRFATFSRFAVLAAGVLAAALAHAQDIKLAYNGDLSASPTAQSGRAAVAGIQAAIDDVNAAGGVLGRKLTLVVRDDLAQPQKSIQNMLELIDNEKVVAVLGPTNSGNAMAWKRIPNEKKVISMQSNAQATDITKPLSPGADNYFFRLSMYDRLQAAALMAYAKKSGTTKIGLLTETTGYGEGGLRDLQELAKVHGIAPLAVEKFAVTDTDMTSQLSKMKAAGVDTVIVWAQGTPMGLLLRSMEKINYFPKFLASAAADNITFFDAAGETLAAKAIFLRPFINPDTPAQKKLYERVKPKLAAPSAFIYTMQGYDSTLLLAAAIRQAGAADGPKVREALENLQAPVQGVFKTYTKPYSKAQREAMTPADVKWVHWNGDKLAEYSDAVTKSLTAADTNR</sequence>
<feature type="signal peptide" evidence="5">
    <location>
        <begin position="1"/>
        <end position="24"/>
    </location>
</feature>
<dbReference type="KEGG" id="rhf:EUB48_16045"/>
<dbReference type="Pfam" id="PF13458">
    <property type="entry name" value="Peripla_BP_6"/>
    <property type="match status" value="1"/>
</dbReference>
<proteinExistence type="inferred from homology"/>
<organism evidence="7 8">
    <name type="scientific">Rhodoferax sediminis</name>
    <dbReference type="NCBI Taxonomy" id="2509614"/>
    <lineage>
        <taxon>Bacteria</taxon>
        <taxon>Pseudomonadati</taxon>
        <taxon>Pseudomonadota</taxon>
        <taxon>Betaproteobacteria</taxon>
        <taxon>Burkholderiales</taxon>
        <taxon>Comamonadaceae</taxon>
        <taxon>Rhodoferax</taxon>
    </lineage>
</organism>
<name>A0A515DDY6_9BURK</name>
<evidence type="ECO:0000313" key="7">
    <source>
        <dbReference type="EMBL" id="QDL38631.1"/>
    </source>
</evidence>
<dbReference type="InterPro" id="IPR000709">
    <property type="entry name" value="Leu_Ile_Val-bd"/>
</dbReference>
<keyword evidence="8" id="KW-1185">Reference proteome</keyword>
<evidence type="ECO:0000256" key="1">
    <source>
        <dbReference type="ARBA" id="ARBA00010062"/>
    </source>
</evidence>
<dbReference type="CDD" id="cd06335">
    <property type="entry name" value="PBP1_ABC_ligand_binding-like"/>
    <property type="match status" value="1"/>
</dbReference>
<dbReference type="PRINTS" id="PR00337">
    <property type="entry name" value="LEUILEVALBP"/>
</dbReference>
<evidence type="ECO:0000256" key="4">
    <source>
        <dbReference type="ARBA" id="ARBA00022970"/>
    </source>
</evidence>
<evidence type="ECO:0000256" key="5">
    <source>
        <dbReference type="SAM" id="SignalP"/>
    </source>
</evidence>
<accession>A0A515DDY6</accession>
<evidence type="ECO:0000259" key="6">
    <source>
        <dbReference type="Pfam" id="PF13458"/>
    </source>
</evidence>
<evidence type="ECO:0000313" key="8">
    <source>
        <dbReference type="Proteomes" id="UP000316798"/>
    </source>
</evidence>
<comment type="similarity">
    <text evidence="1">Belongs to the leucine-binding protein family.</text>
</comment>
<dbReference type="AlphaFoldDB" id="A0A515DDY6"/>
<dbReference type="InterPro" id="IPR028082">
    <property type="entry name" value="Peripla_BP_I"/>
</dbReference>
<keyword evidence="4" id="KW-0029">Amino-acid transport</keyword>
<keyword evidence="3 5" id="KW-0732">Signal</keyword>
<dbReference type="RefSeq" id="WP_142820071.1">
    <property type="nucleotide sequence ID" value="NZ_CP035503.1"/>
</dbReference>
<dbReference type="OrthoDB" id="5290698at2"/>
<evidence type="ECO:0000256" key="3">
    <source>
        <dbReference type="ARBA" id="ARBA00022729"/>
    </source>
</evidence>
<evidence type="ECO:0000256" key="2">
    <source>
        <dbReference type="ARBA" id="ARBA00022448"/>
    </source>
</evidence>
<dbReference type="GO" id="GO:0006865">
    <property type="term" value="P:amino acid transport"/>
    <property type="evidence" value="ECO:0007669"/>
    <property type="project" value="UniProtKB-KW"/>
</dbReference>
<dbReference type="InterPro" id="IPR051010">
    <property type="entry name" value="BCAA_transport"/>
</dbReference>
<dbReference type="InterPro" id="IPR028081">
    <property type="entry name" value="Leu-bd"/>
</dbReference>
<keyword evidence="2" id="KW-0813">Transport</keyword>
<protein>
    <submittedName>
        <fullName evidence="7">Branched-chain amino acid ABC transporter substrate-binding protein</fullName>
    </submittedName>
</protein>
<feature type="chain" id="PRO_5022018269" evidence="5">
    <location>
        <begin position="25"/>
        <end position="396"/>
    </location>
</feature>
<dbReference type="EMBL" id="CP035503">
    <property type="protein sequence ID" value="QDL38631.1"/>
    <property type="molecule type" value="Genomic_DNA"/>
</dbReference>
<dbReference type="SUPFAM" id="SSF53822">
    <property type="entry name" value="Periplasmic binding protein-like I"/>
    <property type="match status" value="1"/>
</dbReference>
<reference evidence="7 8" key="1">
    <citation type="submission" date="2019-01" db="EMBL/GenBank/DDBJ databases">
        <title>Genomic insights into a novel species Rhodoferax sp.</title>
        <authorList>
            <person name="Jin L."/>
        </authorList>
    </citation>
    <scope>NUCLEOTIDE SEQUENCE [LARGE SCALE GENOMIC DNA]</scope>
    <source>
        <strain evidence="7 8">CHu59-6-5</strain>
    </source>
</reference>
<dbReference type="Proteomes" id="UP000316798">
    <property type="component" value="Chromosome"/>
</dbReference>
<dbReference type="Gene3D" id="3.40.50.2300">
    <property type="match status" value="2"/>
</dbReference>
<feature type="domain" description="Leucine-binding protein" evidence="6">
    <location>
        <begin position="27"/>
        <end position="350"/>
    </location>
</feature>
<gene>
    <name evidence="7" type="ORF">EUB48_16045</name>
</gene>